<dbReference type="RefSeq" id="WP_246111291.1">
    <property type="nucleotide sequence ID" value="NZ_BAAARO010000012.1"/>
</dbReference>
<evidence type="ECO:0000256" key="1">
    <source>
        <dbReference type="SAM" id="MobiDB-lite"/>
    </source>
</evidence>
<evidence type="ECO:0000313" key="3">
    <source>
        <dbReference type="EMBL" id="GEO30466.1"/>
    </source>
</evidence>
<gene>
    <name evidence="3" type="ORF">TAE01_22760</name>
</gene>
<dbReference type="SUPFAM" id="SSF53271">
    <property type="entry name" value="PRTase-like"/>
    <property type="match status" value="1"/>
</dbReference>
<dbReference type="EMBL" id="BJYX01000011">
    <property type="protein sequence ID" value="GEO30466.1"/>
    <property type="molecule type" value="Genomic_DNA"/>
</dbReference>
<dbReference type="CDD" id="cd06223">
    <property type="entry name" value="PRTases_typeI"/>
    <property type="match status" value="1"/>
</dbReference>
<evidence type="ECO:0000313" key="4">
    <source>
        <dbReference type="Proteomes" id="UP000321534"/>
    </source>
</evidence>
<feature type="domain" description="Phosphoribosyltransferase" evidence="2">
    <location>
        <begin position="12"/>
        <end position="174"/>
    </location>
</feature>
<evidence type="ECO:0000259" key="2">
    <source>
        <dbReference type="Pfam" id="PF00156"/>
    </source>
</evidence>
<dbReference type="Pfam" id="PF00156">
    <property type="entry name" value="Pribosyltran"/>
    <property type="match status" value="1"/>
</dbReference>
<dbReference type="Gene3D" id="3.30.1310.20">
    <property type="entry name" value="PRTase-like"/>
    <property type="match status" value="1"/>
</dbReference>
<keyword evidence="4" id="KW-1185">Reference proteome</keyword>
<feature type="region of interest" description="Disordered" evidence="1">
    <location>
        <begin position="211"/>
        <end position="234"/>
    </location>
</feature>
<dbReference type="InterPro" id="IPR029057">
    <property type="entry name" value="PRTase-like"/>
</dbReference>
<sequence length="234" mass="25314">MVVFDDRVDAGRQLSQLLASLRDEDVVVLGLPRGGVPVAAVVAESLGAPLEVIVVRKLGVPVHPELAMGAIGEGGVEVVDRDLLARAGVGPEDLATVERRERAVLDARVERLRRGRLRVDLHGRVAVVVDDGIATGATAKVACIVARQLGAERVVLAVPVAPARTVRELTEADTVVCVSTPERFRAVGEHYEDFTPTSDDEVVTLLERADRRLRSAAPRGERPDRREGPERRER</sequence>
<comment type="caution">
    <text evidence="3">The sequence shown here is derived from an EMBL/GenBank/DDBJ whole genome shotgun (WGS) entry which is preliminary data.</text>
</comment>
<dbReference type="AlphaFoldDB" id="A0A512D1X8"/>
<organism evidence="3 4">
    <name type="scientific">Terrabacter aerolatus</name>
    <dbReference type="NCBI Taxonomy" id="422442"/>
    <lineage>
        <taxon>Bacteria</taxon>
        <taxon>Bacillati</taxon>
        <taxon>Actinomycetota</taxon>
        <taxon>Actinomycetes</taxon>
        <taxon>Micrococcales</taxon>
        <taxon>Intrasporangiaceae</taxon>
        <taxon>Terrabacter</taxon>
    </lineage>
</organism>
<protein>
    <recommendedName>
        <fullName evidence="2">Phosphoribosyltransferase domain-containing protein</fullName>
    </recommendedName>
</protein>
<name>A0A512D1X8_9MICO</name>
<accession>A0A512D1X8</accession>
<dbReference type="Gene3D" id="3.40.50.2020">
    <property type="match status" value="1"/>
</dbReference>
<proteinExistence type="predicted"/>
<reference evidence="3 4" key="1">
    <citation type="submission" date="2019-07" db="EMBL/GenBank/DDBJ databases">
        <title>Whole genome shotgun sequence of Terrabacter aerolatus NBRC 106305.</title>
        <authorList>
            <person name="Hosoyama A."/>
            <person name="Uohara A."/>
            <person name="Ohji S."/>
            <person name="Ichikawa N."/>
        </authorList>
    </citation>
    <scope>NUCLEOTIDE SEQUENCE [LARGE SCALE GENOMIC DNA]</scope>
    <source>
        <strain evidence="3 4">NBRC 106305</strain>
    </source>
</reference>
<dbReference type="Proteomes" id="UP000321534">
    <property type="component" value="Unassembled WGS sequence"/>
</dbReference>
<dbReference type="InterPro" id="IPR000836">
    <property type="entry name" value="PRTase_dom"/>
</dbReference>